<keyword evidence="1" id="KW-0812">Transmembrane</keyword>
<accession>A0A285PK05</accession>
<proteinExistence type="predicted"/>
<gene>
    <name evidence="2" type="ORF">SAMN06265368_4863</name>
</gene>
<reference evidence="2 3" key="1">
    <citation type="submission" date="2017-09" db="EMBL/GenBank/DDBJ databases">
        <authorList>
            <person name="Ehlers B."/>
            <person name="Leendertz F.H."/>
        </authorList>
    </citation>
    <scope>NUCLEOTIDE SEQUENCE [LARGE SCALE GENOMIC DNA]</scope>
    <source>
        <strain evidence="2 3">DSM 18289</strain>
    </source>
</reference>
<name>A0A285PK05_9HYPH</name>
<feature type="transmembrane region" description="Helical" evidence="1">
    <location>
        <begin position="209"/>
        <end position="228"/>
    </location>
</feature>
<dbReference type="InterPro" id="IPR023346">
    <property type="entry name" value="Lysozyme-like_dom_sf"/>
</dbReference>
<dbReference type="Proteomes" id="UP000219439">
    <property type="component" value="Unassembled WGS sequence"/>
</dbReference>
<sequence length="234" mass="26354">MNLELGDTRLIIDECKSYGCLRNQAAYILATAYWETARTMKPVVEAYWLSEAWRKRNLRYYPWHGRGYVQLTWEANYKKAATQLALPFDQDPELALQSEPAAKILVKGSMEGWFTRKKIGDYITLSKSDFHNARRVINGRDKAGEIARIAKQYDQALKSEGYGEEEKAPQAEPTPIIHKSLAESKEMIGGVTGLVTALGALLDQLDGKVVAIVLGGIAIGFIANRLYARWKDER</sequence>
<evidence type="ECO:0008006" key="4">
    <source>
        <dbReference type="Google" id="ProtNLM"/>
    </source>
</evidence>
<dbReference type="AlphaFoldDB" id="A0A285PK05"/>
<dbReference type="EMBL" id="OBEL01000011">
    <property type="protein sequence ID" value="SNZ21738.1"/>
    <property type="molecule type" value="Genomic_DNA"/>
</dbReference>
<dbReference type="SUPFAM" id="SSF53955">
    <property type="entry name" value="Lysozyme-like"/>
    <property type="match status" value="1"/>
</dbReference>
<keyword evidence="1" id="KW-0472">Membrane</keyword>
<evidence type="ECO:0000313" key="3">
    <source>
        <dbReference type="Proteomes" id="UP000219439"/>
    </source>
</evidence>
<keyword evidence="3" id="KW-1185">Reference proteome</keyword>
<evidence type="ECO:0000313" key="2">
    <source>
        <dbReference type="EMBL" id="SNZ21738.1"/>
    </source>
</evidence>
<dbReference type="OrthoDB" id="3078754at2"/>
<protein>
    <recommendedName>
        <fullName evidence="4">Chitinase class I</fullName>
    </recommendedName>
</protein>
<keyword evidence="1" id="KW-1133">Transmembrane helix</keyword>
<dbReference type="RefSeq" id="WP_097156112.1">
    <property type="nucleotide sequence ID" value="NZ_OBEL01000011.1"/>
</dbReference>
<dbReference type="Gene3D" id="1.10.530.10">
    <property type="match status" value="1"/>
</dbReference>
<evidence type="ECO:0000256" key="1">
    <source>
        <dbReference type="SAM" id="Phobius"/>
    </source>
</evidence>
<organism evidence="2 3">
    <name type="scientific">Cohaesibacter gelatinilyticus</name>
    <dbReference type="NCBI Taxonomy" id="372072"/>
    <lineage>
        <taxon>Bacteria</taxon>
        <taxon>Pseudomonadati</taxon>
        <taxon>Pseudomonadota</taxon>
        <taxon>Alphaproteobacteria</taxon>
        <taxon>Hyphomicrobiales</taxon>
        <taxon>Cohaesibacteraceae</taxon>
    </lineage>
</organism>